<sequence length="58" mass="6342">MPSTPTLSTAAITAASKSTEEDRQPLLTKTKAFFQQATSSQKAKPNQEMKHTEALSYI</sequence>
<feature type="region of interest" description="Disordered" evidence="1">
    <location>
        <begin position="37"/>
        <end position="58"/>
    </location>
</feature>
<feature type="region of interest" description="Disordered" evidence="1">
    <location>
        <begin position="1"/>
        <end position="25"/>
    </location>
</feature>
<feature type="compositionally biased region" description="Basic and acidic residues" evidence="1">
    <location>
        <begin position="45"/>
        <end position="58"/>
    </location>
</feature>
<comment type="caution">
    <text evidence="2">The sequence shown here is derived from an EMBL/GenBank/DDBJ whole genome shotgun (WGS) entry which is preliminary data.</text>
</comment>
<evidence type="ECO:0000313" key="2">
    <source>
        <dbReference type="EMBL" id="ORY51355.1"/>
    </source>
</evidence>
<evidence type="ECO:0000313" key="3">
    <source>
        <dbReference type="Proteomes" id="UP000193642"/>
    </source>
</evidence>
<dbReference type="EMBL" id="MCGO01000005">
    <property type="protein sequence ID" value="ORY51355.1"/>
    <property type="molecule type" value="Genomic_DNA"/>
</dbReference>
<keyword evidence="3" id="KW-1185">Reference proteome</keyword>
<dbReference type="Proteomes" id="UP000193642">
    <property type="component" value="Unassembled WGS sequence"/>
</dbReference>
<name>A0A1Y2CYD7_9FUNG</name>
<organism evidence="2 3">
    <name type="scientific">Rhizoclosmatium globosum</name>
    <dbReference type="NCBI Taxonomy" id="329046"/>
    <lineage>
        <taxon>Eukaryota</taxon>
        <taxon>Fungi</taxon>
        <taxon>Fungi incertae sedis</taxon>
        <taxon>Chytridiomycota</taxon>
        <taxon>Chytridiomycota incertae sedis</taxon>
        <taxon>Chytridiomycetes</taxon>
        <taxon>Chytridiales</taxon>
        <taxon>Chytriomycetaceae</taxon>
        <taxon>Rhizoclosmatium</taxon>
    </lineage>
</organism>
<dbReference type="AlphaFoldDB" id="A0A1Y2CYD7"/>
<feature type="compositionally biased region" description="Low complexity" evidence="1">
    <location>
        <begin position="1"/>
        <end position="17"/>
    </location>
</feature>
<feature type="non-terminal residue" evidence="2">
    <location>
        <position position="58"/>
    </location>
</feature>
<evidence type="ECO:0000256" key="1">
    <source>
        <dbReference type="SAM" id="MobiDB-lite"/>
    </source>
</evidence>
<reference evidence="2 3" key="1">
    <citation type="submission" date="2016-07" db="EMBL/GenBank/DDBJ databases">
        <title>Pervasive Adenine N6-methylation of Active Genes in Fungi.</title>
        <authorList>
            <consortium name="DOE Joint Genome Institute"/>
            <person name="Mondo S.J."/>
            <person name="Dannebaum R.O."/>
            <person name="Kuo R.C."/>
            <person name="Labutti K."/>
            <person name="Haridas S."/>
            <person name="Kuo A."/>
            <person name="Salamov A."/>
            <person name="Ahrendt S.R."/>
            <person name="Lipzen A."/>
            <person name="Sullivan W."/>
            <person name="Andreopoulos W.B."/>
            <person name="Clum A."/>
            <person name="Lindquist E."/>
            <person name="Daum C."/>
            <person name="Ramamoorthy G.K."/>
            <person name="Gryganskyi A."/>
            <person name="Culley D."/>
            <person name="Magnuson J.K."/>
            <person name="James T.Y."/>
            <person name="O'Malley M.A."/>
            <person name="Stajich J.E."/>
            <person name="Spatafora J.W."/>
            <person name="Visel A."/>
            <person name="Grigoriev I.V."/>
        </authorList>
    </citation>
    <scope>NUCLEOTIDE SEQUENCE [LARGE SCALE GENOMIC DNA]</scope>
    <source>
        <strain evidence="2 3">JEL800</strain>
    </source>
</reference>
<accession>A0A1Y2CYD7</accession>
<gene>
    <name evidence="2" type="ORF">BCR33DRAFT_712435</name>
</gene>
<protein>
    <submittedName>
        <fullName evidence="2">Uncharacterized protein</fullName>
    </submittedName>
</protein>
<proteinExistence type="predicted"/>